<evidence type="ECO:0000313" key="6">
    <source>
        <dbReference type="WBParaSite" id="HPLM_0001476901-mRNA-1"/>
    </source>
</evidence>
<proteinExistence type="inferred from homology"/>
<dbReference type="PANTHER" id="PTHR46044:SF1">
    <property type="entry name" value="CN HYDROLASE DOMAIN-CONTAINING PROTEIN"/>
    <property type="match status" value="1"/>
</dbReference>
<dbReference type="STRING" id="6290.A0A0N4WT66"/>
<evidence type="ECO:0000259" key="3">
    <source>
        <dbReference type="PROSITE" id="PS50263"/>
    </source>
</evidence>
<dbReference type="Gene3D" id="3.60.110.10">
    <property type="entry name" value="Carbon-nitrogen hydrolase"/>
    <property type="match status" value="1"/>
</dbReference>
<dbReference type="OrthoDB" id="10250282at2759"/>
<reference evidence="6" key="1">
    <citation type="submission" date="2017-02" db="UniProtKB">
        <authorList>
            <consortium name="WormBaseParasite"/>
        </authorList>
    </citation>
    <scope>IDENTIFICATION</scope>
</reference>
<dbReference type="EMBL" id="UZAF01018693">
    <property type="protein sequence ID" value="VDO54048.1"/>
    <property type="molecule type" value="Genomic_DNA"/>
</dbReference>
<dbReference type="Proteomes" id="UP000268014">
    <property type="component" value="Unassembled WGS sequence"/>
</dbReference>
<gene>
    <name evidence="4" type="ORF">HPLM_LOCUS14761</name>
</gene>
<dbReference type="PROSITE" id="PS00920">
    <property type="entry name" value="NITRIL_CHT_1"/>
    <property type="match status" value="1"/>
</dbReference>
<dbReference type="InterPro" id="IPR003010">
    <property type="entry name" value="C-N_Hydrolase"/>
</dbReference>
<evidence type="ECO:0000313" key="4">
    <source>
        <dbReference type="EMBL" id="VDO54048.1"/>
    </source>
</evidence>
<dbReference type="OMA" id="HIAVWPG"/>
<organism evidence="6">
    <name type="scientific">Haemonchus placei</name>
    <name type="common">Barber's pole worm</name>
    <dbReference type="NCBI Taxonomy" id="6290"/>
    <lineage>
        <taxon>Eukaryota</taxon>
        <taxon>Metazoa</taxon>
        <taxon>Ecdysozoa</taxon>
        <taxon>Nematoda</taxon>
        <taxon>Chromadorea</taxon>
        <taxon>Rhabditida</taxon>
        <taxon>Rhabditina</taxon>
        <taxon>Rhabditomorpha</taxon>
        <taxon>Strongyloidea</taxon>
        <taxon>Trichostrongylidae</taxon>
        <taxon>Haemonchus</taxon>
    </lineage>
</organism>
<dbReference type="InterPro" id="IPR036526">
    <property type="entry name" value="C-N_Hydrolase_sf"/>
</dbReference>
<dbReference type="GO" id="GO:0016836">
    <property type="term" value="F:hydro-lyase activity"/>
    <property type="evidence" value="ECO:0007669"/>
    <property type="project" value="UniProtKB-ARBA"/>
</dbReference>
<accession>A0A0N4WT66</accession>
<dbReference type="SUPFAM" id="SSF56317">
    <property type="entry name" value="Carbon-nitrogen hydrolase"/>
    <property type="match status" value="1"/>
</dbReference>
<feature type="active site" description="Proton acceptor" evidence="2">
    <location>
        <position position="41"/>
    </location>
</feature>
<dbReference type="InterPro" id="IPR044149">
    <property type="entry name" value="Nitrilases_CHs"/>
</dbReference>
<dbReference type="CDD" id="cd07564">
    <property type="entry name" value="nitrilases_CHs"/>
    <property type="match status" value="1"/>
</dbReference>
<evidence type="ECO:0000256" key="2">
    <source>
        <dbReference type="PROSITE-ProRule" id="PRU10139"/>
    </source>
</evidence>
<dbReference type="PROSITE" id="PS00921">
    <property type="entry name" value="NITRIL_CHT_2"/>
    <property type="match status" value="1"/>
</dbReference>
<dbReference type="InterPro" id="IPR000132">
    <property type="entry name" value="Nitrilase/CN_hydratase_CS"/>
</dbReference>
<protein>
    <submittedName>
        <fullName evidence="6">CN hydrolase domain-containing protein</fullName>
    </submittedName>
</protein>
<comment type="similarity">
    <text evidence="1">Belongs to the carbon-nitrogen hydrolase superfamily. Nitrilase family.</text>
</comment>
<feature type="domain" description="CN hydrolase" evidence="3">
    <location>
        <begin position="1"/>
        <end position="267"/>
    </location>
</feature>
<reference evidence="4 5" key="2">
    <citation type="submission" date="2018-11" db="EMBL/GenBank/DDBJ databases">
        <authorList>
            <consortium name="Pathogen Informatics"/>
        </authorList>
    </citation>
    <scope>NUCLEOTIDE SEQUENCE [LARGE SCALE GENOMIC DNA]</scope>
    <source>
        <strain evidence="4 5">MHpl1</strain>
    </source>
</reference>
<dbReference type="AlphaFoldDB" id="A0A0N4WT66"/>
<name>A0A0N4WT66_HAEPC</name>
<evidence type="ECO:0000256" key="1">
    <source>
        <dbReference type="ARBA" id="ARBA00008129"/>
    </source>
</evidence>
<sequence>MSIAIVQAGTVIYDTPATLDKLERLTMEAVHKGAKLVLFPEGFVGGYPKGMDFGIVVGQHTQEGSEEFRKYYNSAIEEHGPESQRMAKLAITHKIIMVVGVIERDVNTLYCAIFYYGPDGYMGKHRKLVPTELERCLWGRGDGSTMPVFDTPMGKIGGAICWENYMPLYRVFLYSKGIQLYMAPAADDLERWLPTVRMIALEGRCFVFSAIQFLTTSDFPDGHSIRLKHGNDKVLLRGGSCAIDPQGNVLVEPNYTKETIHYVNIDLAEIARGKMDLDSVGHYSRPDIFQVTVNEKPLNNVVRS</sequence>
<dbReference type="Pfam" id="PF00795">
    <property type="entry name" value="CN_hydrolase"/>
    <property type="match status" value="1"/>
</dbReference>
<dbReference type="WBParaSite" id="HPLM_0001476901-mRNA-1">
    <property type="protein sequence ID" value="HPLM_0001476901-mRNA-1"/>
    <property type="gene ID" value="HPLM_0001476901"/>
</dbReference>
<dbReference type="GO" id="GO:0000257">
    <property type="term" value="F:nitrilase activity"/>
    <property type="evidence" value="ECO:0007669"/>
    <property type="project" value="UniProtKB-ARBA"/>
</dbReference>
<dbReference type="PROSITE" id="PS50263">
    <property type="entry name" value="CN_HYDROLASE"/>
    <property type="match status" value="1"/>
</dbReference>
<dbReference type="PANTHER" id="PTHR46044">
    <property type="entry name" value="NITRILASE"/>
    <property type="match status" value="1"/>
</dbReference>
<evidence type="ECO:0000313" key="5">
    <source>
        <dbReference type="Proteomes" id="UP000268014"/>
    </source>
</evidence>
<keyword evidence="5" id="KW-1185">Reference proteome</keyword>